<evidence type="ECO:0000313" key="9">
    <source>
        <dbReference type="Proteomes" id="UP000070700"/>
    </source>
</evidence>
<dbReference type="PROSITE" id="PS50035">
    <property type="entry name" value="PLD"/>
    <property type="match status" value="2"/>
</dbReference>
<comment type="catalytic activity">
    <reaction evidence="5">
        <text>a 1,2-diacyl-sn-glycero-3-phosphocholine + H2O = a 1,2-diacyl-sn-glycero-3-phosphate + choline + H(+)</text>
        <dbReference type="Rhea" id="RHEA:14445"/>
        <dbReference type="ChEBI" id="CHEBI:15354"/>
        <dbReference type="ChEBI" id="CHEBI:15377"/>
        <dbReference type="ChEBI" id="CHEBI:15378"/>
        <dbReference type="ChEBI" id="CHEBI:57643"/>
        <dbReference type="ChEBI" id="CHEBI:58608"/>
        <dbReference type="EC" id="3.1.4.4"/>
    </reaction>
</comment>
<feature type="region of interest" description="Disordered" evidence="6">
    <location>
        <begin position="361"/>
        <end position="386"/>
    </location>
</feature>
<dbReference type="Proteomes" id="UP000070700">
    <property type="component" value="Unassembled WGS sequence"/>
</dbReference>
<reference evidence="8 9" key="1">
    <citation type="submission" date="2015-10" db="EMBL/GenBank/DDBJ databases">
        <title>Full genome of DAOMC 229536 Phialocephala scopiformis, a fungal endophyte of spruce producing the potent anti-insectan compound rugulosin.</title>
        <authorList>
            <consortium name="DOE Joint Genome Institute"/>
            <person name="Walker A.K."/>
            <person name="Frasz S.L."/>
            <person name="Seifert K.A."/>
            <person name="Miller J.D."/>
            <person name="Mondo S.J."/>
            <person name="Labutti K."/>
            <person name="Lipzen A."/>
            <person name="Dockter R."/>
            <person name="Kennedy M."/>
            <person name="Grigoriev I.V."/>
            <person name="Spatafora J.W."/>
        </authorList>
    </citation>
    <scope>NUCLEOTIDE SEQUENCE [LARGE SCALE GENOMIC DNA]</scope>
    <source>
        <strain evidence="8 9">CBS 120377</strain>
    </source>
</reference>
<dbReference type="CDD" id="cd09138">
    <property type="entry name" value="PLDc_vPLD1_2_yPLD_like_1"/>
    <property type="match status" value="1"/>
</dbReference>
<dbReference type="GO" id="GO:0006654">
    <property type="term" value="P:phosphatidic acid biosynthetic process"/>
    <property type="evidence" value="ECO:0007669"/>
    <property type="project" value="InterPro"/>
</dbReference>
<dbReference type="GO" id="GO:0009395">
    <property type="term" value="P:phospholipid catabolic process"/>
    <property type="evidence" value="ECO:0007669"/>
    <property type="project" value="TreeGrafter"/>
</dbReference>
<evidence type="ECO:0000256" key="5">
    <source>
        <dbReference type="PIRNR" id="PIRNR009376"/>
    </source>
</evidence>
<dbReference type="AlphaFoldDB" id="A0A194XCB2"/>
<dbReference type="GO" id="GO:0035556">
    <property type="term" value="P:intracellular signal transduction"/>
    <property type="evidence" value="ECO:0007669"/>
    <property type="project" value="InterPro"/>
</dbReference>
<protein>
    <recommendedName>
        <fullName evidence="5">Phospholipase</fullName>
        <ecNumber evidence="5">3.1.4.4</ecNumber>
    </recommendedName>
</protein>
<keyword evidence="4" id="KW-0443">Lipid metabolism</keyword>
<dbReference type="OrthoDB" id="14911at2759"/>
<gene>
    <name evidence="8" type="ORF">LY89DRAFT_616083</name>
</gene>
<dbReference type="RefSeq" id="XP_018072160.1">
    <property type="nucleotide sequence ID" value="XM_018210751.1"/>
</dbReference>
<keyword evidence="1" id="KW-0677">Repeat</keyword>
<dbReference type="InterPro" id="IPR016555">
    <property type="entry name" value="PLipase_D_euk"/>
</dbReference>
<dbReference type="EMBL" id="KQ947414">
    <property type="protein sequence ID" value="KUJ17805.1"/>
    <property type="molecule type" value="Genomic_DNA"/>
</dbReference>
<keyword evidence="2 5" id="KW-0378">Hydrolase</keyword>
<evidence type="ECO:0000259" key="7">
    <source>
        <dbReference type="PROSITE" id="PS50035"/>
    </source>
</evidence>
<evidence type="ECO:0000313" key="8">
    <source>
        <dbReference type="EMBL" id="KUJ17805.1"/>
    </source>
</evidence>
<dbReference type="InterPro" id="IPR025202">
    <property type="entry name" value="PLD-like_dom"/>
</dbReference>
<comment type="similarity">
    <text evidence="5">Belongs to the phospholipase D family.</text>
</comment>
<accession>A0A194XCB2</accession>
<dbReference type="PIRSF" id="PIRSF009376">
    <property type="entry name" value="Phospholipase_D_euk"/>
    <property type="match status" value="1"/>
</dbReference>
<dbReference type="SUPFAM" id="SSF56024">
    <property type="entry name" value="Phospholipase D/nuclease"/>
    <property type="match status" value="2"/>
</dbReference>
<organism evidence="8 9">
    <name type="scientific">Mollisia scopiformis</name>
    <name type="common">Conifer needle endophyte fungus</name>
    <name type="synonym">Phialocephala scopiformis</name>
    <dbReference type="NCBI Taxonomy" id="149040"/>
    <lineage>
        <taxon>Eukaryota</taxon>
        <taxon>Fungi</taxon>
        <taxon>Dikarya</taxon>
        <taxon>Ascomycota</taxon>
        <taxon>Pezizomycotina</taxon>
        <taxon>Leotiomycetes</taxon>
        <taxon>Helotiales</taxon>
        <taxon>Mollisiaceae</taxon>
        <taxon>Mollisia</taxon>
    </lineage>
</organism>
<sequence>MSFFANAKSALHDFTTDIKKEVGIIENAIEEERHSHTHLGEECHSLHIHHQNNRFHSFAPPRTGNDAKWFVDGCGYFWAVSIAIEEARESIWILDWWLSPELYLRRPPSQNEDYRIDRMLLAAAKRGVKVNVIVYKEVAAVLTLCSEHTKHALELHPNIAVFRHPDHTPSGQVLESEIISSIKNFSFKSLKLADIPSDTFKALYGVNNDVILYWAHHEKLCLIDGNIAFMGGLDLCFGRWDTNSHPAADAHPTDVSQAVFPGQDFNNARVYDFEDVTNWENNKLDRTKNGRMGWSDLSICLRGPVVEDLRAHFVQRWNFIYGEKYDVRKDERYHNLTLDNIPDGYYHPDGKNVHHLSRDITNRDAEDPDPQSNYHPHRFHLPGGSGSIFDRVRTGFSDMSREYNGYGEQHPSGMSIQLVRSCTRWSHGVSTEHSIANAYIEIIHNSQHFIYIENQFFITATDDIQHPVRNKIGAAIAERIMRAYENGEKWKMIVCMPAVPAFAGDLHAEDSLGTRAIMEYQYAGVCRGAHSIMGAVQKAGVPNAKEYIRFYNLRNYDRINAGSAMSQAEQASGVNYESARREHDDLVGAGYDGRGEGTRAMQGQEAQSYDKYQQAGAQVSDGSKYDSVAECYMDDGPSIKDIPWSGSEEDEFNAFVSEELYIHSKILIADDRVVICGSANLNDRSQIGYHDSEIAVIIEDPTPIDSMMNHQPYQASKFAASLRRQLFRKHLGLLPHQDFTKPDANFMPLNKDPNAYDWGSPADMLVRDPLSREFTNLWNGTAQVNTEVFSKAFHCVPADNVRDWKQYESFFQDLFVSPSKKDDKVQIPPKYEYGHVVKEEFPGGVRELKEWLDRVRGTLVDMPLLFMDGVDFAEEGLKLNALTDAVYT</sequence>
<dbReference type="EC" id="3.1.4.4" evidence="5"/>
<dbReference type="FunFam" id="3.30.870.10:FF:000032">
    <property type="entry name" value="Phospholipase"/>
    <property type="match status" value="1"/>
</dbReference>
<keyword evidence="3 5" id="KW-0442">Lipid degradation</keyword>
<dbReference type="KEGG" id="psco:LY89DRAFT_616083"/>
<name>A0A194XCB2_MOLSC</name>
<evidence type="ECO:0000256" key="2">
    <source>
        <dbReference type="ARBA" id="ARBA00022801"/>
    </source>
</evidence>
<evidence type="ECO:0000256" key="4">
    <source>
        <dbReference type="ARBA" id="ARBA00023098"/>
    </source>
</evidence>
<feature type="domain" description="PLD phosphodiesterase" evidence="7">
    <location>
        <begin position="658"/>
        <end position="685"/>
    </location>
</feature>
<evidence type="ECO:0000256" key="1">
    <source>
        <dbReference type="ARBA" id="ARBA00022737"/>
    </source>
</evidence>
<feature type="domain" description="PLD phosphodiesterase" evidence="7">
    <location>
        <begin position="212"/>
        <end position="239"/>
    </location>
</feature>
<dbReference type="STRING" id="149040.A0A194XCB2"/>
<dbReference type="GeneID" id="28820477"/>
<dbReference type="GO" id="GO:0004630">
    <property type="term" value="F:phospholipase D activity"/>
    <property type="evidence" value="ECO:0007669"/>
    <property type="project" value="UniProtKB-UniRule"/>
</dbReference>
<dbReference type="InterPro" id="IPR001736">
    <property type="entry name" value="PLipase_D/transphosphatidylase"/>
</dbReference>
<dbReference type="SMART" id="SM00155">
    <property type="entry name" value="PLDc"/>
    <property type="match status" value="2"/>
</dbReference>
<dbReference type="PANTHER" id="PTHR18896">
    <property type="entry name" value="PHOSPHOLIPASE D"/>
    <property type="match status" value="1"/>
</dbReference>
<dbReference type="CDD" id="cd09141">
    <property type="entry name" value="PLDc_vPLD1_2_yPLD_like_2"/>
    <property type="match status" value="1"/>
</dbReference>
<proteinExistence type="inferred from homology"/>
<keyword evidence="9" id="KW-1185">Reference proteome</keyword>
<evidence type="ECO:0000256" key="6">
    <source>
        <dbReference type="SAM" id="MobiDB-lite"/>
    </source>
</evidence>
<dbReference type="InParanoid" id="A0A194XCB2"/>
<dbReference type="InterPro" id="IPR015679">
    <property type="entry name" value="PLipase_D_fam"/>
</dbReference>
<dbReference type="Pfam" id="PF13091">
    <property type="entry name" value="PLDc_2"/>
    <property type="match status" value="1"/>
</dbReference>
<dbReference type="Gene3D" id="3.30.870.10">
    <property type="entry name" value="Endonuclease Chain A"/>
    <property type="match status" value="3"/>
</dbReference>
<dbReference type="PANTHER" id="PTHR18896:SF186">
    <property type="entry name" value="PHOSPHOLIPASE D"/>
    <property type="match status" value="1"/>
</dbReference>
<evidence type="ECO:0000256" key="3">
    <source>
        <dbReference type="ARBA" id="ARBA00022963"/>
    </source>
</evidence>